<sequence length="209" mass="23665">MPPPRRDPWRWPPVTSNWPPVMPGVERPRLYVFGGLIATGKSTLAAAWAARLGIAHYNSDVVRKELAGLASTASRKEGADQGIYTPEFTRKTYDTLLERAAAELEQGRSVVLDASYLDRQERRLVLELARRLGVECRFIFCDCADQVKKERLKLRARDPQAVSDGRWEIYLRQKEKFQPPAELAPEQLLAIDTDQAIPTLLATLARRLL</sequence>
<organism evidence="1">
    <name type="scientific">Desulfurivibrio alkaliphilus</name>
    <dbReference type="NCBI Taxonomy" id="427923"/>
    <lineage>
        <taxon>Bacteria</taxon>
        <taxon>Pseudomonadati</taxon>
        <taxon>Thermodesulfobacteriota</taxon>
        <taxon>Desulfobulbia</taxon>
        <taxon>Desulfobulbales</taxon>
        <taxon>Desulfobulbaceae</taxon>
        <taxon>Desulfurivibrio</taxon>
    </lineage>
</organism>
<dbReference type="SUPFAM" id="SSF52540">
    <property type="entry name" value="P-loop containing nucleoside triphosphate hydrolases"/>
    <property type="match status" value="1"/>
</dbReference>
<dbReference type="EMBL" id="DSDS01000140">
    <property type="protein sequence ID" value="HET98270.1"/>
    <property type="molecule type" value="Genomic_DNA"/>
</dbReference>
<dbReference type="Proteomes" id="UP000885986">
    <property type="component" value="Unassembled WGS sequence"/>
</dbReference>
<name>A0A7C2XHD9_9BACT</name>
<dbReference type="Gene3D" id="3.40.50.300">
    <property type="entry name" value="P-loop containing nucleotide triphosphate hydrolases"/>
    <property type="match status" value="1"/>
</dbReference>
<comment type="caution">
    <text evidence="1">The sequence shown here is derived from an EMBL/GenBank/DDBJ whole genome shotgun (WGS) entry which is preliminary data.</text>
</comment>
<protein>
    <recommendedName>
        <fullName evidence="2">ATP-binding protein</fullName>
    </recommendedName>
</protein>
<evidence type="ECO:0000313" key="1">
    <source>
        <dbReference type="EMBL" id="HET98270.1"/>
    </source>
</evidence>
<dbReference type="Pfam" id="PF13671">
    <property type="entry name" value="AAA_33"/>
    <property type="match status" value="1"/>
</dbReference>
<gene>
    <name evidence="1" type="ORF">ENN98_06205</name>
</gene>
<dbReference type="PANTHER" id="PTHR43883">
    <property type="entry name" value="SLR0207 PROTEIN"/>
    <property type="match status" value="1"/>
</dbReference>
<dbReference type="AlphaFoldDB" id="A0A7C2XHD9"/>
<dbReference type="InterPro" id="IPR027417">
    <property type="entry name" value="P-loop_NTPase"/>
</dbReference>
<dbReference type="InterPro" id="IPR052732">
    <property type="entry name" value="Cell-binding_unc_protein"/>
</dbReference>
<evidence type="ECO:0008006" key="2">
    <source>
        <dbReference type="Google" id="ProtNLM"/>
    </source>
</evidence>
<proteinExistence type="predicted"/>
<accession>A0A7C2XHD9</accession>
<reference evidence="1" key="1">
    <citation type="journal article" date="2020" name="mSystems">
        <title>Genome- and Community-Level Interaction Insights into Carbon Utilization and Element Cycling Functions of Hydrothermarchaeota in Hydrothermal Sediment.</title>
        <authorList>
            <person name="Zhou Z."/>
            <person name="Liu Y."/>
            <person name="Xu W."/>
            <person name="Pan J."/>
            <person name="Luo Z.H."/>
            <person name="Li M."/>
        </authorList>
    </citation>
    <scope>NUCLEOTIDE SEQUENCE [LARGE SCALE GENOMIC DNA]</scope>
    <source>
        <strain evidence="1">SpSt-1224</strain>
    </source>
</reference>
<dbReference type="PANTHER" id="PTHR43883:SF1">
    <property type="entry name" value="GLUCONOKINASE"/>
    <property type="match status" value="1"/>
</dbReference>